<dbReference type="KEGG" id="nai:NECAME_18631"/>
<organism evidence="1 2">
    <name type="scientific">Necator americanus</name>
    <name type="common">Human hookworm</name>
    <dbReference type="NCBI Taxonomy" id="51031"/>
    <lineage>
        <taxon>Eukaryota</taxon>
        <taxon>Metazoa</taxon>
        <taxon>Ecdysozoa</taxon>
        <taxon>Nematoda</taxon>
        <taxon>Chromadorea</taxon>
        <taxon>Rhabditida</taxon>
        <taxon>Rhabditina</taxon>
        <taxon>Rhabditomorpha</taxon>
        <taxon>Strongyloidea</taxon>
        <taxon>Ancylostomatidae</taxon>
        <taxon>Bunostominae</taxon>
        <taxon>Necator</taxon>
    </lineage>
</organism>
<keyword evidence="2" id="KW-1185">Reference proteome</keyword>
<name>W2STD8_NECAM</name>
<evidence type="ECO:0000313" key="2">
    <source>
        <dbReference type="Proteomes" id="UP000053676"/>
    </source>
</evidence>
<sequence length="70" mass="7914">FAGKTAFEEALVDSVADQFADYLTEVKPYFLVVFGITKTDNLEKLKKDVLLPGRAKLLRFVTNFLKKSKS</sequence>
<evidence type="ECO:0000313" key="1">
    <source>
        <dbReference type="EMBL" id="ETN72885.1"/>
    </source>
</evidence>
<dbReference type="InterPro" id="IPR036282">
    <property type="entry name" value="Glutathione-S-Trfase_C_sf"/>
</dbReference>
<dbReference type="EMBL" id="KI662649">
    <property type="protein sequence ID" value="ETN72885.1"/>
    <property type="molecule type" value="Genomic_DNA"/>
</dbReference>
<dbReference type="Gene3D" id="1.20.1050.10">
    <property type="match status" value="1"/>
</dbReference>
<protein>
    <submittedName>
        <fullName evidence="1">Uncharacterized protein</fullName>
    </submittedName>
</protein>
<proteinExistence type="predicted"/>
<reference evidence="2" key="1">
    <citation type="journal article" date="2014" name="Nat. Genet.">
        <title>Genome of the human hookworm Necator americanus.</title>
        <authorList>
            <person name="Tang Y.T."/>
            <person name="Gao X."/>
            <person name="Rosa B.A."/>
            <person name="Abubucker S."/>
            <person name="Hallsworth-Pepin K."/>
            <person name="Martin J."/>
            <person name="Tyagi R."/>
            <person name="Heizer E."/>
            <person name="Zhang X."/>
            <person name="Bhonagiri-Palsikar V."/>
            <person name="Minx P."/>
            <person name="Warren W.C."/>
            <person name="Wang Q."/>
            <person name="Zhan B."/>
            <person name="Hotez P.J."/>
            <person name="Sternberg P.W."/>
            <person name="Dougall A."/>
            <person name="Gaze S.T."/>
            <person name="Mulvenna J."/>
            <person name="Sotillo J."/>
            <person name="Ranganathan S."/>
            <person name="Rabelo E.M."/>
            <person name="Wilson R.K."/>
            <person name="Felgner P.L."/>
            <person name="Bethony J."/>
            <person name="Hawdon J.M."/>
            <person name="Gasser R.B."/>
            <person name="Loukas A."/>
            <person name="Mitreva M."/>
        </authorList>
    </citation>
    <scope>NUCLEOTIDE SEQUENCE [LARGE SCALE GENOMIC DNA]</scope>
</reference>
<dbReference type="Proteomes" id="UP000053676">
    <property type="component" value="Unassembled WGS sequence"/>
</dbReference>
<feature type="non-terminal residue" evidence="1">
    <location>
        <position position="1"/>
    </location>
</feature>
<dbReference type="OrthoDB" id="414243at2759"/>
<gene>
    <name evidence="1" type="ORF">NECAME_18631</name>
</gene>
<accession>W2STD8</accession>
<dbReference type="AlphaFoldDB" id="W2STD8"/>
<dbReference type="SUPFAM" id="SSF47616">
    <property type="entry name" value="GST C-terminal domain-like"/>
    <property type="match status" value="1"/>
</dbReference>
<feature type="non-terminal residue" evidence="1">
    <location>
        <position position="70"/>
    </location>
</feature>